<feature type="compositionally biased region" description="Gly residues" evidence="1">
    <location>
        <begin position="156"/>
        <end position="166"/>
    </location>
</feature>
<feature type="compositionally biased region" description="Gly residues" evidence="1">
    <location>
        <begin position="131"/>
        <end position="141"/>
    </location>
</feature>
<evidence type="ECO:0000313" key="3">
    <source>
        <dbReference type="Proteomes" id="UP001151582"/>
    </source>
</evidence>
<feature type="compositionally biased region" description="Polar residues" evidence="1">
    <location>
        <begin position="52"/>
        <end position="74"/>
    </location>
</feature>
<keyword evidence="3" id="KW-1185">Reference proteome</keyword>
<evidence type="ECO:0000313" key="2">
    <source>
        <dbReference type="EMBL" id="KAJ1970703.1"/>
    </source>
</evidence>
<feature type="compositionally biased region" description="Polar residues" evidence="1">
    <location>
        <begin position="173"/>
        <end position="185"/>
    </location>
</feature>
<name>A0A9W8AVY0_9FUNG</name>
<reference evidence="2" key="1">
    <citation type="submission" date="2022-07" db="EMBL/GenBank/DDBJ databases">
        <title>Phylogenomic reconstructions and comparative analyses of Kickxellomycotina fungi.</title>
        <authorList>
            <person name="Reynolds N.K."/>
            <person name="Stajich J.E."/>
            <person name="Barry K."/>
            <person name="Grigoriev I.V."/>
            <person name="Crous P."/>
            <person name="Smith M.E."/>
        </authorList>
    </citation>
    <scope>NUCLEOTIDE SEQUENCE</scope>
    <source>
        <strain evidence="2">RSA 567</strain>
    </source>
</reference>
<evidence type="ECO:0000256" key="1">
    <source>
        <dbReference type="SAM" id="MobiDB-lite"/>
    </source>
</evidence>
<protein>
    <submittedName>
        <fullName evidence="2">Uncharacterized protein</fullName>
    </submittedName>
</protein>
<feature type="compositionally biased region" description="Polar residues" evidence="1">
    <location>
        <begin position="21"/>
        <end position="31"/>
    </location>
</feature>
<dbReference type="AlphaFoldDB" id="A0A9W8AVY0"/>
<comment type="caution">
    <text evidence="2">The sequence shown here is derived from an EMBL/GenBank/DDBJ whole genome shotgun (WGS) entry which is preliminary data.</text>
</comment>
<dbReference type="EMBL" id="JANBQB010001660">
    <property type="protein sequence ID" value="KAJ1970703.1"/>
    <property type="molecule type" value="Genomic_DNA"/>
</dbReference>
<dbReference type="Proteomes" id="UP001151582">
    <property type="component" value="Unassembled WGS sequence"/>
</dbReference>
<accession>A0A9W8AVY0</accession>
<organism evidence="2 3">
    <name type="scientific">Dimargaris verticillata</name>
    <dbReference type="NCBI Taxonomy" id="2761393"/>
    <lineage>
        <taxon>Eukaryota</taxon>
        <taxon>Fungi</taxon>
        <taxon>Fungi incertae sedis</taxon>
        <taxon>Zoopagomycota</taxon>
        <taxon>Kickxellomycotina</taxon>
        <taxon>Dimargaritomycetes</taxon>
        <taxon>Dimargaritales</taxon>
        <taxon>Dimargaritaceae</taxon>
        <taxon>Dimargaris</taxon>
    </lineage>
</organism>
<sequence length="185" mass="19452">MPQVSRGHMAYNSGYPQAQWQASYGATNPGDSSYPMEGDGMPLAPADGASPAGNSTSGNQTHENGAPTHTNSSHMVPFPGQPRLPMYTGPFYPSMVPPGAPNYGPQPIYYPNQPHPMQYQNNMHRHTPSGSSGGQMGGRGRVGGRGRGSKPFSSHRGGGVNGGSARGGYRPTHYNQRSSPPTSAQ</sequence>
<feature type="region of interest" description="Disordered" evidence="1">
    <location>
        <begin position="21"/>
        <end position="185"/>
    </location>
</feature>
<gene>
    <name evidence="2" type="ORF">H4R34_005980</name>
</gene>
<proteinExistence type="predicted"/>